<evidence type="ECO:0000313" key="2">
    <source>
        <dbReference type="Proteomes" id="UP000230119"/>
    </source>
</evidence>
<gene>
    <name evidence="1" type="ORF">COS52_02285</name>
</gene>
<accession>A0A2M7BSP6</accession>
<dbReference type="EMBL" id="PEVA01000101">
    <property type="protein sequence ID" value="PIV08505.1"/>
    <property type="molecule type" value="Genomic_DNA"/>
</dbReference>
<sequence length="200" mass="23606">MDNFALQDMSTVFIIHGSYGHPQENWFPWLKKKLETLGHKVIVPKFPIHANTANNHRLDEWFEEFDKYKEFINEETIVIAHSRGCSFAFQLLPILGIKINSLFLVGPFVDYDQWRPDIYKDYDSFQARPCLWKRLRQLVKHIEIFQSTNDVIPVSEGQFIADCLHSKITIVKNAGHFNVATYKRYIKFPLLLKHIKKIQE</sequence>
<comment type="caution">
    <text evidence="1">The sequence shown here is derived from an EMBL/GenBank/DDBJ whole genome shotgun (WGS) entry which is preliminary data.</text>
</comment>
<dbReference type="PANTHER" id="PTHR15394:SF3">
    <property type="entry name" value="SERINE HYDROLASE RBBP9"/>
    <property type="match status" value="1"/>
</dbReference>
<reference evidence="2" key="1">
    <citation type="submission" date="2017-09" db="EMBL/GenBank/DDBJ databases">
        <title>Depth-based differentiation of microbial function through sediment-hosted aquifers and enrichment of novel symbionts in the deep terrestrial subsurface.</title>
        <authorList>
            <person name="Probst A.J."/>
            <person name="Ladd B."/>
            <person name="Jarett J.K."/>
            <person name="Geller-Mcgrath D.E."/>
            <person name="Sieber C.M.K."/>
            <person name="Emerson J.B."/>
            <person name="Anantharaman K."/>
            <person name="Thomas B.C."/>
            <person name="Malmstrom R."/>
            <person name="Stieglmeier M."/>
            <person name="Klingl A."/>
            <person name="Woyke T."/>
            <person name="Ryan C.M."/>
            <person name="Banfield J.F."/>
        </authorList>
    </citation>
    <scope>NUCLEOTIDE SEQUENCE [LARGE SCALE GENOMIC DNA]</scope>
</reference>
<evidence type="ECO:0000313" key="1">
    <source>
        <dbReference type="EMBL" id="PIV08505.1"/>
    </source>
</evidence>
<name>A0A2M7BSP6_9BACT</name>
<organism evidence="1 2">
    <name type="scientific">Candidatus Roizmanbacteria bacterium CG03_land_8_20_14_0_80_39_12</name>
    <dbReference type="NCBI Taxonomy" id="1974847"/>
    <lineage>
        <taxon>Bacteria</taxon>
        <taxon>Candidatus Roizmaniibacteriota</taxon>
    </lineage>
</organism>
<dbReference type="Proteomes" id="UP000230119">
    <property type="component" value="Unassembled WGS sequence"/>
</dbReference>
<dbReference type="SUPFAM" id="SSF53474">
    <property type="entry name" value="alpha/beta-Hydrolases"/>
    <property type="match status" value="1"/>
</dbReference>
<evidence type="ECO:0008006" key="3">
    <source>
        <dbReference type="Google" id="ProtNLM"/>
    </source>
</evidence>
<proteinExistence type="predicted"/>
<protein>
    <recommendedName>
        <fullName evidence="3">Serine hydrolase family protein</fullName>
    </recommendedName>
</protein>
<dbReference type="AlphaFoldDB" id="A0A2M7BSP6"/>
<dbReference type="InterPro" id="IPR029058">
    <property type="entry name" value="AB_hydrolase_fold"/>
</dbReference>
<dbReference type="InterPro" id="IPR010662">
    <property type="entry name" value="RBBP9/YdeN"/>
</dbReference>
<dbReference type="Pfam" id="PF06821">
    <property type="entry name" value="Ser_hydrolase"/>
    <property type="match status" value="1"/>
</dbReference>
<dbReference type="Gene3D" id="3.40.50.1820">
    <property type="entry name" value="alpha/beta hydrolase"/>
    <property type="match status" value="1"/>
</dbReference>
<dbReference type="GO" id="GO:0016787">
    <property type="term" value="F:hydrolase activity"/>
    <property type="evidence" value="ECO:0007669"/>
    <property type="project" value="InterPro"/>
</dbReference>
<dbReference type="PANTHER" id="PTHR15394">
    <property type="entry name" value="SERINE HYDROLASE RBBP9"/>
    <property type="match status" value="1"/>
</dbReference>